<proteinExistence type="predicted"/>
<evidence type="ECO:0000313" key="2">
    <source>
        <dbReference type="EMBL" id="KAG2305252.1"/>
    </source>
</evidence>
<gene>
    <name evidence="2" type="ORF">Bca52824_033903</name>
</gene>
<accession>A0A8X7V7T2</accession>
<dbReference type="AlphaFoldDB" id="A0A8X7V7T2"/>
<feature type="region of interest" description="Disordered" evidence="1">
    <location>
        <begin position="13"/>
        <end position="74"/>
    </location>
</feature>
<evidence type="ECO:0000256" key="1">
    <source>
        <dbReference type="SAM" id="MobiDB-lite"/>
    </source>
</evidence>
<feature type="compositionally biased region" description="Basic and acidic residues" evidence="1">
    <location>
        <begin position="13"/>
        <end position="38"/>
    </location>
</feature>
<protein>
    <submittedName>
        <fullName evidence="2">Uncharacterized protein</fullName>
    </submittedName>
</protein>
<keyword evidence="3" id="KW-1185">Reference proteome</keyword>
<feature type="region of interest" description="Disordered" evidence="1">
    <location>
        <begin position="116"/>
        <end position="147"/>
    </location>
</feature>
<dbReference type="Proteomes" id="UP000886595">
    <property type="component" value="Unassembled WGS sequence"/>
</dbReference>
<dbReference type="EMBL" id="JAAMPC010000007">
    <property type="protein sequence ID" value="KAG2305252.1"/>
    <property type="molecule type" value="Genomic_DNA"/>
</dbReference>
<evidence type="ECO:0000313" key="3">
    <source>
        <dbReference type="Proteomes" id="UP000886595"/>
    </source>
</evidence>
<comment type="caution">
    <text evidence="2">The sequence shown here is derived from an EMBL/GenBank/DDBJ whole genome shotgun (WGS) entry which is preliminary data.</text>
</comment>
<name>A0A8X7V7T2_BRACI</name>
<reference evidence="2 3" key="1">
    <citation type="submission" date="2020-02" db="EMBL/GenBank/DDBJ databases">
        <authorList>
            <person name="Ma Q."/>
            <person name="Huang Y."/>
            <person name="Song X."/>
            <person name="Pei D."/>
        </authorList>
    </citation>
    <scope>NUCLEOTIDE SEQUENCE [LARGE SCALE GENOMIC DNA]</scope>
    <source>
        <strain evidence="2">Sxm20200214</strain>
        <tissue evidence="2">Leaf</tissue>
    </source>
</reference>
<sequence>MLRIGERFKLEDFPGRDRSFRPKLEIQDDGRLPKDEKCGPIPVHQQNLRPRKPVPVNIEEMSSSGDSEAADPPCSGRCAHEDLKRWMLVWFEKMENQFDELRRIICRSLSMSEGTIRNTRKRKGSDDLYRQTSSPDRNQKNQPRKQLHPVLGRMIRQKQTSLTMLAHHHQAKITPISTKDNPMCSFCIEMYYMFSLSPMCYQQRFLLPSILREALQSHGRKKTLTVTGFYSWRCNIAHLQDAGCKCYKVKEGLRFYSWSRAEGIYHNKRGGGCGSCAAKFIEMHAAGVGEEEMHGLDYRQRCGQILRAERNGLL</sequence>
<organism evidence="2 3">
    <name type="scientific">Brassica carinata</name>
    <name type="common">Ethiopian mustard</name>
    <name type="synonym">Abyssinian cabbage</name>
    <dbReference type="NCBI Taxonomy" id="52824"/>
    <lineage>
        <taxon>Eukaryota</taxon>
        <taxon>Viridiplantae</taxon>
        <taxon>Streptophyta</taxon>
        <taxon>Embryophyta</taxon>
        <taxon>Tracheophyta</taxon>
        <taxon>Spermatophyta</taxon>
        <taxon>Magnoliopsida</taxon>
        <taxon>eudicotyledons</taxon>
        <taxon>Gunneridae</taxon>
        <taxon>Pentapetalae</taxon>
        <taxon>rosids</taxon>
        <taxon>malvids</taxon>
        <taxon>Brassicales</taxon>
        <taxon>Brassicaceae</taxon>
        <taxon>Brassiceae</taxon>
        <taxon>Brassica</taxon>
    </lineage>
</organism>